<proteinExistence type="inferred from homology"/>
<dbReference type="AlphaFoldDB" id="F2U9E6"/>
<dbReference type="InParanoid" id="F2U9E6"/>
<dbReference type="InterPro" id="IPR013892">
    <property type="entry name" value="Cyt_c_biogenesis_Cmc1-like"/>
</dbReference>
<evidence type="ECO:0000256" key="6">
    <source>
        <dbReference type="SAM" id="MobiDB-lite"/>
    </source>
</evidence>
<keyword evidence="8" id="KW-1185">Reference proteome</keyword>
<dbReference type="eggNOG" id="KOG4148">
    <property type="taxonomic scope" value="Eukaryota"/>
</dbReference>
<dbReference type="GO" id="GO:0005739">
    <property type="term" value="C:mitochondrion"/>
    <property type="evidence" value="ECO:0007669"/>
    <property type="project" value="UniProtKB-SubCell"/>
</dbReference>
<accession>F2U9E6</accession>
<dbReference type="GeneID" id="16074960"/>
<protein>
    <recommendedName>
        <fullName evidence="5">COX assembly mitochondrial protein</fullName>
    </recommendedName>
</protein>
<dbReference type="EMBL" id="GL832965">
    <property type="protein sequence ID" value="EGD73349.1"/>
    <property type="molecule type" value="Genomic_DNA"/>
</dbReference>
<keyword evidence="3 5" id="KW-0496">Mitochondrion</keyword>
<dbReference type="KEGG" id="sre:PTSG_05061"/>
<evidence type="ECO:0000256" key="5">
    <source>
        <dbReference type="RuleBase" id="RU364104"/>
    </source>
</evidence>
<evidence type="ECO:0000256" key="3">
    <source>
        <dbReference type="ARBA" id="ARBA00023128"/>
    </source>
</evidence>
<dbReference type="PROSITE" id="PS51808">
    <property type="entry name" value="CHCH"/>
    <property type="match status" value="1"/>
</dbReference>
<dbReference type="OrthoDB" id="532630at2759"/>
<comment type="subcellular location">
    <subcellularLocation>
        <location evidence="1 5">Mitochondrion</location>
    </subcellularLocation>
</comment>
<dbReference type="STRING" id="946362.F2U9E6"/>
<sequence length="77" mass="9010">MHPQLSEELRPECAHLIKALRQCHEENPKAKLMGACNEINSALDKCLKEAREAQRQKNLAKARKRKEALRKQREHQQ</sequence>
<dbReference type="FunCoup" id="F2U9E6">
    <property type="interactions" value="278"/>
</dbReference>
<evidence type="ECO:0000256" key="2">
    <source>
        <dbReference type="ARBA" id="ARBA00007347"/>
    </source>
</evidence>
<reference evidence="7" key="1">
    <citation type="submission" date="2009-08" db="EMBL/GenBank/DDBJ databases">
        <title>Annotation of Salpingoeca rosetta.</title>
        <authorList>
            <consortium name="The Broad Institute Genome Sequencing Platform"/>
            <person name="Russ C."/>
            <person name="Cuomo C."/>
            <person name="Burger G."/>
            <person name="Gray M.W."/>
            <person name="Holland P.W.H."/>
            <person name="King N."/>
            <person name="Lang F.B.F."/>
            <person name="Roger A.J."/>
            <person name="Ruiz-Trillo I."/>
            <person name="Young S.K."/>
            <person name="Zeng Q."/>
            <person name="Gargeya S."/>
            <person name="Alvarado L."/>
            <person name="Berlin A."/>
            <person name="Chapman S.B."/>
            <person name="Chen Z."/>
            <person name="Freedman E."/>
            <person name="Gellesch M."/>
            <person name="Goldberg J."/>
            <person name="Griggs A."/>
            <person name="Gujja S."/>
            <person name="Heilman E."/>
            <person name="Heiman D."/>
            <person name="Howarth C."/>
            <person name="Mehta T."/>
            <person name="Neiman D."/>
            <person name="Pearson M."/>
            <person name="Roberts A."/>
            <person name="Saif S."/>
            <person name="Shea T."/>
            <person name="Shenoy N."/>
            <person name="Sisk P."/>
            <person name="Stolte C."/>
            <person name="Sykes S."/>
            <person name="White J."/>
            <person name="Yandava C."/>
            <person name="Haas B."/>
            <person name="Nusbaum C."/>
            <person name="Birren B."/>
        </authorList>
    </citation>
    <scope>NUCLEOTIDE SEQUENCE [LARGE SCALE GENOMIC DNA]</scope>
    <source>
        <strain evidence="7">ATCC 50818</strain>
    </source>
</reference>
<gene>
    <name evidence="7" type="ORF">PTSG_05061</name>
</gene>
<feature type="region of interest" description="Disordered" evidence="6">
    <location>
        <begin position="56"/>
        <end position="77"/>
    </location>
</feature>
<dbReference type="PANTHER" id="PTHR22977:SF1">
    <property type="entry name" value="COX ASSEMBLY MITOCHONDRIAL PROTEIN 2 HOMOLOG"/>
    <property type="match status" value="1"/>
</dbReference>
<comment type="similarity">
    <text evidence="2 5">Belongs to the CMC family.</text>
</comment>
<keyword evidence="4" id="KW-1015">Disulfide bond</keyword>
<dbReference type="PANTHER" id="PTHR22977">
    <property type="entry name" value="COX ASSEMBLY MITOCHONDRIAL PROTEIN"/>
    <property type="match status" value="1"/>
</dbReference>
<evidence type="ECO:0000256" key="1">
    <source>
        <dbReference type="ARBA" id="ARBA00004173"/>
    </source>
</evidence>
<dbReference type="OMA" id="CLRNEYI"/>
<name>F2U9E6_SALR5</name>
<evidence type="ECO:0000313" key="8">
    <source>
        <dbReference type="Proteomes" id="UP000007799"/>
    </source>
</evidence>
<dbReference type="RefSeq" id="XP_004994379.1">
    <property type="nucleotide sequence ID" value="XM_004994322.1"/>
</dbReference>
<evidence type="ECO:0000256" key="4">
    <source>
        <dbReference type="ARBA" id="ARBA00023157"/>
    </source>
</evidence>
<organism evidence="8">
    <name type="scientific">Salpingoeca rosetta (strain ATCC 50818 / BSB-021)</name>
    <dbReference type="NCBI Taxonomy" id="946362"/>
    <lineage>
        <taxon>Eukaryota</taxon>
        <taxon>Choanoflagellata</taxon>
        <taxon>Craspedida</taxon>
        <taxon>Salpingoecidae</taxon>
        <taxon>Salpingoeca</taxon>
    </lineage>
</organism>
<dbReference type="Pfam" id="PF08583">
    <property type="entry name" value="Cmc1"/>
    <property type="match status" value="1"/>
</dbReference>
<feature type="compositionally biased region" description="Basic residues" evidence="6">
    <location>
        <begin position="58"/>
        <end position="68"/>
    </location>
</feature>
<dbReference type="Proteomes" id="UP000007799">
    <property type="component" value="Unassembled WGS sequence"/>
</dbReference>
<evidence type="ECO:0000313" key="7">
    <source>
        <dbReference type="EMBL" id="EGD73349.1"/>
    </source>
</evidence>